<accession>A0A9N8EDR7</accession>
<gene>
    <name evidence="4" type="ORF">SEMRO_975_G226830.1</name>
</gene>
<evidence type="ECO:0000259" key="2">
    <source>
        <dbReference type="Pfam" id="PF00134"/>
    </source>
</evidence>
<dbReference type="Gene3D" id="1.10.472.10">
    <property type="entry name" value="Cyclin-like"/>
    <property type="match status" value="2"/>
</dbReference>
<dbReference type="PANTHER" id="PTHR10177">
    <property type="entry name" value="CYCLINS"/>
    <property type="match status" value="1"/>
</dbReference>
<dbReference type="Proteomes" id="UP001153069">
    <property type="component" value="Unassembled WGS sequence"/>
</dbReference>
<evidence type="ECO:0000313" key="4">
    <source>
        <dbReference type="EMBL" id="CAB9518943.1"/>
    </source>
</evidence>
<dbReference type="InterPro" id="IPR039361">
    <property type="entry name" value="Cyclin"/>
</dbReference>
<keyword evidence="5" id="KW-1185">Reference proteome</keyword>
<protein>
    <submittedName>
        <fullName evidence="4">Diatom-specific cyclin</fullName>
    </submittedName>
</protein>
<evidence type="ECO:0000313" key="5">
    <source>
        <dbReference type="Proteomes" id="UP001153069"/>
    </source>
</evidence>
<dbReference type="InterPro" id="IPR036915">
    <property type="entry name" value="Cyclin-like_sf"/>
</dbReference>
<dbReference type="OrthoDB" id="5590282at2759"/>
<sequence>MNTPPSPFGADSVLAAMLRQEEAYLSDDYLYQQNELPQSVISGPLHTIEQDRAKMVGWQYQVADFCRFNRETVAISTSYFDRFLAKDSATEALANTDLFQLAAMTCFYTAAKIHEPESFEPWMLSKMSRGLYSAQQVEKMESVILKAVEWRMNPPTPLAFVRELLELLPESYLSEEMRPAVYDLCKFQTELCVRIYEFVPIKASTIAMAALLNALESLGVDYSALGFIEAFLARSIKDAGMMLDVREDIQNRLYQAVTEFSGIHTEAATSSTAYPAKQTLCKRSSPQTSPCTVYTTATTVQ</sequence>
<dbReference type="FunFam" id="1.10.472.10:FF:000093">
    <property type="entry name" value="Predicted protein"/>
    <property type="match status" value="1"/>
</dbReference>
<dbReference type="InterPro" id="IPR006671">
    <property type="entry name" value="Cyclin_N"/>
</dbReference>
<reference evidence="4" key="1">
    <citation type="submission" date="2020-06" db="EMBL/GenBank/DDBJ databases">
        <authorList>
            <consortium name="Plant Systems Biology data submission"/>
        </authorList>
    </citation>
    <scope>NUCLEOTIDE SEQUENCE</scope>
    <source>
        <strain evidence="4">D6</strain>
    </source>
</reference>
<feature type="domain" description="Cyclin C-terminal" evidence="3">
    <location>
        <begin position="155"/>
        <end position="218"/>
    </location>
</feature>
<proteinExistence type="predicted"/>
<dbReference type="AlphaFoldDB" id="A0A9N8EDR7"/>
<evidence type="ECO:0000256" key="1">
    <source>
        <dbReference type="ARBA" id="ARBA00023127"/>
    </source>
</evidence>
<name>A0A9N8EDR7_9STRA</name>
<comment type="caution">
    <text evidence="4">The sequence shown here is derived from an EMBL/GenBank/DDBJ whole genome shotgun (WGS) entry which is preliminary data.</text>
</comment>
<organism evidence="4 5">
    <name type="scientific">Seminavis robusta</name>
    <dbReference type="NCBI Taxonomy" id="568900"/>
    <lineage>
        <taxon>Eukaryota</taxon>
        <taxon>Sar</taxon>
        <taxon>Stramenopiles</taxon>
        <taxon>Ochrophyta</taxon>
        <taxon>Bacillariophyta</taxon>
        <taxon>Bacillariophyceae</taxon>
        <taxon>Bacillariophycidae</taxon>
        <taxon>Naviculales</taxon>
        <taxon>Naviculaceae</taxon>
        <taxon>Seminavis</taxon>
    </lineage>
</organism>
<feature type="domain" description="Cyclin N-terminal" evidence="2">
    <location>
        <begin position="19"/>
        <end position="153"/>
    </location>
</feature>
<evidence type="ECO:0000259" key="3">
    <source>
        <dbReference type="Pfam" id="PF02984"/>
    </source>
</evidence>
<keyword evidence="1" id="KW-0195">Cyclin</keyword>
<dbReference type="Pfam" id="PF02984">
    <property type="entry name" value="Cyclin_C"/>
    <property type="match status" value="1"/>
</dbReference>
<dbReference type="Pfam" id="PF00134">
    <property type="entry name" value="Cyclin_N"/>
    <property type="match status" value="1"/>
</dbReference>
<dbReference type="EMBL" id="CAICTM010000973">
    <property type="protein sequence ID" value="CAB9518943.1"/>
    <property type="molecule type" value="Genomic_DNA"/>
</dbReference>
<dbReference type="InterPro" id="IPR004367">
    <property type="entry name" value="Cyclin_C-dom"/>
</dbReference>
<dbReference type="SUPFAM" id="SSF47954">
    <property type="entry name" value="Cyclin-like"/>
    <property type="match status" value="1"/>
</dbReference>